<evidence type="ECO:0000313" key="2">
    <source>
        <dbReference type="Proteomes" id="UP000325313"/>
    </source>
</evidence>
<reference evidence="1 2" key="1">
    <citation type="submission" date="2019-05" db="EMBL/GenBank/DDBJ databases">
        <title>Emergence of the Ug99 lineage of the wheat stem rust pathogen through somatic hybridization.</title>
        <authorList>
            <person name="Li F."/>
            <person name="Upadhyaya N.M."/>
            <person name="Sperschneider J."/>
            <person name="Matny O."/>
            <person name="Nguyen-Phuc H."/>
            <person name="Mago R."/>
            <person name="Raley C."/>
            <person name="Miller M.E."/>
            <person name="Silverstein K.A.T."/>
            <person name="Henningsen E."/>
            <person name="Hirsch C.D."/>
            <person name="Visser B."/>
            <person name="Pretorius Z.A."/>
            <person name="Steffenson B.J."/>
            <person name="Schwessinger B."/>
            <person name="Dodds P.N."/>
            <person name="Figueroa M."/>
        </authorList>
    </citation>
    <scope>NUCLEOTIDE SEQUENCE [LARGE SCALE GENOMIC DNA]</scope>
    <source>
        <strain evidence="1 2">Ug99</strain>
    </source>
</reference>
<accession>A0A5B0SEB1</accession>
<sequence>MERVPDILLRRFSHHVIKQIHQFKLFEHDVLKKEYFVLVKMKSSGDSPQEVERVESIWSKMSIVLIILKHLILLPV</sequence>
<name>A0A5B0SEB1_PUCGR</name>
<gene>
    <name evidence="1" type="ORF">PGTUg99_034834</name>
</gene>
<evidence type="ECO:0000313" key="1">
    <source>
        <dbReference type="EMBL" id="KAA1136197.1"/>
    </source>
</evidence>
<dbReference type="EMBL" id="VDEP01000036">
    <property type="protein sequence ID" value="KAA1136197.1"/>
    <property type="molecule type" value="Genomic_DNA"/>
</dbReference>
<protein>
    <submittedName>
        <fullName evidence="1">Uncharacterized protein</fullName>
    </submittedName>
</protein>
<proteinExistence type="predicted"/>
<comment type="caution">
    <text evidence="1">The sequence shown here is derived from an EMBL/GenBank/DDBJ whole genome shotgun (WGS) entry which is preliminary data.</text>
</comment>
<dbReference type="AlphaFoldDB" id="A0A5B0SEB1"/>
<dbReference type="Proteomes" id="UP000325313">
    <property type="component" value="Unassembled WGS sequence"/>
</dbReference>
<organism evidence="1 2">
    <name type="scientific">Puccinia graminis f. sp. tritici</name>
    <dbReference type="NCBI Taxonomy" id="56615"/>
    <lineage>
        <taxon>Eukaryota</taxon>
        <taxon>Fungi</taxon>
        <taxon>Dikarya</taxon>
        <taxon>Basidiomycota</taxon>
        <taxon>Pucciniomycotina</taxon>
        <taxon>Pucciniomycetes</taxon>
        <taxon>Pucciniales</taxon>
        <taxon>Pucciniaceae</taxon>
        <taxon>Puccinia</taxon>
    </lineage>
</organism>